<protein>
    <submittedName>
        <fullName evidence="1">DUF4276 family protein</fullName>
    </submittedName>
</protein>
<dbReference type="RefSeq" id="WP_244772070.1">
    <property type="nucleotide sequence ID" value="NZ_CP094929.1"/>
</dbReference>
<gene>
    <name evidence="1" type="ORF">MUG09_14055</name>
</gene>
<sequence length="107" mass="12030">MSDVYCIVEGYTEQTFMRDTLAPYLAEKACFLHARLIGTPGHKGGVVTFARFANDARILLKQSSYTMLSSMFDYFRLDASWPGMKDIQLAHASGRELSPEEIETILS</sequence>
<proteinExistence type="predicted"/>
<evidence type="ECO:0000313" key="2">
    <source>
        <dbReference type="Proteomes" id="UP000829708"/>
    </source>
</evidence>
<accession>A0ABY4DB28</accession>
<keyword evidence="2" id="KW-1185">Reference proteome</keyword>
<name>A0ABY4DB28_9SPIR</name>
<evidence type="ECO:0000313" key="1">
    <source>
        <dbReference type="EMBL" id="UOM50683.1"/>
    </source>
</evidence>
<dbReference type="InterPro" id="IPR025455">
    <property type="entry name" value="DUF4276"/>
</dbReference>
<dbReference type="Pfam" id="PF14103">
    <property type="entry name" value="DUF4276"/>
    <property type="match status" value="1"/>
</dbReference>
<dbReference type="Proteomes" id="UP000829708">
    <property type="component" value="Chromosome"/>
</dbReference>
<dbReference type="EMBL" id="CP094929">
    <property type="protein sequence ID" value="UOM50683.1"/>
    <property type="molecule type" value="Genomic_DNA"/>
</dbReference>
<organism evidence="1 2">
    <name type="scientific">Sphaerochaeta associata</name>
    <dbReference type="NCBI Taxonomy" id="1129264"/>
    <lineage>
        <taxon>Bacteria</taxon>
        <taxon>Pseudomonadati</taxon>
        <taxon>Spirochaetota</taxon>
        <taxon>Spirochaetia</taxon>
        <taxon>Spirochaetales</taxon>
        <taxon>Sphaerochaetaceae</taxon>
        <taxon>Sphaerochaeta</taxon>
    </lineage>
</organism>
<reference evidence="2" key="1">
    <citation type="journal article" date="2024" name="J Bioinform Genom">
        <title>Complete genome sequence of the type strain bacterium Sphaerochaeta associata GLS2t (VKM B-2742)t.</title>
        <authorList>
            <person name="Troshina O.Y."/>
            <person name="Tepeeva A.N."/>
            <person name="Arzamasceva V.O."/>
            <person name="Whitman W.B."/>
            <person name="Varghese N."/>
            <person name="Shapiro N."/>
            <person name="Woyke T."/>
            <person name="Kripides N.C."/>
            <person name="Vasilenko O.V."/>
        </authorList>
    </citation>
    <scope>NUCLEOTIDE SEQUENCE [LARGE SCALE GENOMIC DNA]</scope>
    <source>
        <strain evidence="2">GLS2T</strain>
    </source>
</reference>